<keyword evidence="2" id="KW-0378">Hydrolase</keyword>
<dbReference type="Pfam" id="PF00089">
    <property type="entry name" value="Trypsin"/>
    <property type="match status" value="1"/>
</dbReference>
<feature type="signal peptide" evidence="3">
    <location>
        <begin position="1"/>
        <end position="25"/>
    </location>
</feature>
<proteinExistence type="predicted"/>
<dbReference type="InterPro" id="IPR043504">
    <property type="entry name" value="Peptidase_S1_PA_chymotrypsin"/>
</dbReference>
<dbReference type="SUPFAM" id="SSF50494">
    <property type="entry name" value="Trypsin-like serine proteases"/>
    <property type="match status" value="1"/>
</dbReference>
<dbReference type="EMBL" id="CAJNOK010016241">
    <property type="protein sequence ID" value="CAF1241291.1"/>
    <property type="molecule type" value="Genomic_DNA"/>
</dbReference>
<evidence type="ECO:0000256" key="2">
    <source>
        <dbReference type="RuleBase" id="RU363034"/>
    </source>
</evidence>
<evidence type="ECO:0000259" key="4">
    <source>
        <dbReference type="PROSITE" id="PS50240"/>
    </source>
</evidence>
<dbReference type="InterPro" id="IPR033116">
    <property type="entry name" value="TRYPSIN_SER"/>
</dbReference>
<accession>A0A813X0X5</accession>
<protein>
    <recommendedName>
        <fullName evidence="4">Peptidase S1 domain-containing protein</fullName>
    </recommendedName>
</protein>
<dbReference type="InterPro" id="IPR018114">
    <property type="entry name" value="TRYPSIN_HIS"/>
</dbReference>
<feature type="chain" id="PRO_5044131841" description="Peptidase S1 domain-containing protein" evidence="3">
    <location>
        <begin position="26"/>
        <end position="301"/>
    </location>
</feature>
<reference evidence="5" key="1">
    <citation type="submission" date="2021-02" db="EMBL/GenBank/DDBJ databases">
        <authorList>
            <person name="Nowell W R."/>
        </authorList>
    </citation>
    <scope>NUCLEOTIDE SEQUENCE</scope>
</reference>
<dbReference type="GO" id="GO:0006508">
    <property type="term" value="P:proteolysis"/>
    <property type="evidence" value="ECO:0007669"/>
    <property type="project" value="UniProtKB-KW"/>
</dbReference>
<dbReference type="InterPro" id="IPR001254">
    <property type="entry name" value="Trypsin_dom"/>
</dbReference>
<gene>
    <name evidence="5" type="ORF">GPM918_LOCUS6538</name>
    <name evidence="6" type="ORF">OVA965_LOCUS25838</name>
    <name evidence="7" type="ORF">SRO942_LOCUS6538</name>
    <name evidence="8" type="ORF">TMI583_LOCUS26568</name>
</gene>
<keyword evidence="3" id="KW-0732">Signal</keyword>
<organism evidence="5 9">
    <name type="scientific">Didymodactylos carnosus</name>
    <dbReference type="NCBI Taxonomy" id="1234261"/>
    <lineage>
        <taxon>Eukaryota</taxon>
        <taxon>Metazoa</taxon>
        <taxon>Spiralia</taxon>
        <taxon>Gnathifera</taxon>
        <taxon>Rotifera</taxon>
        <taxon>Eurotatoria</taxon>
        <taxon>Bdelloidea</taxon>
        <taxon>Philodinida</taxon>
        <taxon>Philodinidae</taxon>
        <taxon>Didymodactylos</taxon>
    </lineage>
</organism>
<dbReference type="SMART" id="SM00020">
    <property type="entry name" value="Tryp_SPc"/>
    <property type="match status" value="1"/>
</dbReference>
<sequence length="301" mass="33726">MKLSIVYYFISTVLLLIISPQTVDAHFFNWLWHKVEKLFNIDTRRTFDCGLSDFPQRIPSAIDQPRITGGISAAEHSWPWVVNIMNLGSLKTCGGTIVSHDTVITAAHCIVDDTDMIKVIAGAHNLFGRLNLFNYYSIESYIIHPGYVNCCDYDLAVIKMAKSFERSETINTICLPTDKNERLKIDTPAITVGWGGKFHSGSLNAFGSFSLKQGLVYIKSIDYCKQTYQTFDPTDELCATNLADSVDAREGDSGGALMVKNQTDNRWYLYGVTSHGSNTEIIKPGVYSSIINKLDFIKKYL</sequence>
<evidence type="ECO:0000313" key="6">
    <source>
        <dbReference type="EMBL" id="CAF1241291.1"/>
    </source>
</evidence>
<dbReference type="Gene3D" id="2.40.10.10">
    <property type="entry name" value="Trypsin-like serine proteases"/>
    <property type="match status" value="1"/>
</dbReference>
<dbReference type="PRINTS" id="PR00722">
    <property type="entry name" value="CHYMOTRYPSIN"/>
</dbReference>
<evidence type="ECO:0000313" key="9">
    <source>
        <dbReference type="Proteomes" id="UP000663829"/>
    </source>
</evidence>
<dbReference type="PROSITE" id="PS00135">
    <property type="entry name" value="TRYPSIN_SER"/>
    <property type="match status" value="1"/>
</dbReference>
<feature type="domain" description="Peptidase S1" evidence="4">
    <location>
        <begin position="67"/>
        <end position="301"/>
    </location>
</feature>
<keyword evidence="2" id="KW-0720">Serine protease</keyword>
<dbReference type="FunFam" id="2.40.10.10:FF:000068">
    <property type="entry name" value="transmembrane protease serine 2"/>
    <property type="match status" value="1"/>
</dbReference>
<evidence type="ECO:0000256" key="1">
    <source>
        <dbReference type="ARBA" id="ARBA00023157"/>
    </source>
</evidence>
<dbReference type="Proteomes" id="UP000677228">
    <property type="component" value="Unassembled WGS sequence"/>
</dbReference>
<dbReference type="PROSITE" id="PS50240">
    <property type="entry name" value="TRYPSIN_DOM"/>
    <property type="match status" value="1"/>
</dbReference>
<name>A0A813X0X5_9BILA</name>
<evidence type="ECO:0000256" key="3">
    <source>
        <dbReference type="SAM" id="SignalP"/>
    </source>
</evidence>
<evidence type="ECO:0000313" key="5">
    <source>
        <dbReference type="EMBL" id="CAF0860085.1"/>
    </source>
</evidence>
<keyword evidence="2" id="KW-0645">Protease</keyword>
<dbReference type="Proteomes" id="UP000682733">
    <property type="component" value="Unassembled WGS sequence"/>
</dbReference>
<dbReference type="InterPro" id="IPR001314">
    <property type="entry name" value="Peptidase_S1A"/>
</dbReference>
<dbReference type="CDD" id="cd00190">
    <property type="entry name" value="Tryp_SPc"/>
    <property type="match status" value="1"/>
</dbReference>
<dbReference type="EMBL" id="CAJOBA010037789">
    <property type="protein sequence ID" value="CAF4048812.1"/>
    <property type="molecule type" value="Genomic_DNA"/>
</dbReference>
<keyword evidence="1" id="KW-1015">Disulfide bond</keyword>
<comment type="caution">
    <text evidence="5">The sequence shown here is derived from an EMBL/GenBank/DDBJ whole genome shotgun (WGS) entry which is preliminary data.</text>
</comment>
<dbReference type="GO" id="GO:0004252">
    <property type="term" value="F:serine-type endopeptidase activity"/>
    <property type="evidence" value="ECO:0007669"/>
    <property type="project" value="InterPro"/>
</dbReference>
<evidence type="ECO:0000313" key="7">
    <source>
        <dbReference type="EMBL" id="CAF3647735.1"/>
    </source>
</evidence>
<dbReference type="OrthoDB" id="9970815at2759"/>
<keyword evidence="9" id="KW-1185">Reference proteome</keyword>
<dbReference type="PANTHER" id="PTHR24252:SF7">
    <property type="entry name" value="HYALIN"/>
    <property type="match status" value="1"/>
</dbReference>
<dbReference type="InterPro" id="IPR009003">
    <property type="entry name" value="Peptidase_S1_PA"/>
</dbReference>
<dbReference type="EMBL" id="CAJOBC010001011">
    <property type="protein sequence ID" value="CAF3647735.1"/>
    <property type="molecule type" value="Genomic_DNA"/>
</dbReference>
<dbReference type="PANTHER" id="PTHR24252">
    <property type="entry name" value="ACROSIN-RELATED"/>
    <property type="match status" value="1"/>
</dbReference>
<dbReference type="EMBL" id="CAJNOQ010001011">
    <property type="protein sequence ID" value="CAF0860085.1"/>
    <property type="molecule type" value="Genomic_DNA"/>
</dbReference>
<dbReference type="PROSITE" id="PS00134">
    <property type="entry name" value="TRYPSIN_HIS"/>
    <property type="match status" value="1"/>
</dbReference>
<dbReference type="AlphaFoldDB" id="A0A813X0X5"/>
<dbReference type="Proteomes" id="UP000681722">
    <property type="component" value="Unassembled WGS sequence"/>
</dbReference>
<dbReference type="Proteomes" id="UP000663829">
    <property type="component" value="Unassembled WGS sequence"/>
</dbReference>
<evidence type="ECO:0000313" key="8">
    <source>
        <dbReference type="EMBL" id="CAF4048812.1"/>
    </source>
</evidence>